<sequence length="301" mass="34332">MNEKLKEAYERLDLPVDITREELNKKFDLHLKRRKSNSSETEAAAYEEEFLAFKTILDGLDQQEIQEAEDKRLEKWGAFSGIARKSENFFRLYKVHTFVSIIVLLVLIFGGNALYNQYQAKKYEASLPPVDVHIMFLGNYESQDSSGKDEELKQEIVNRYPAWKRVKTDVVYLPSTGGTGGGTLDMTYIQRAMAMLAAERPNILILDDATFDWIGQQQGLKNLEPFIKSAGLPLDDNRLKRIKNTENGEEWITGVDITDTKFATDLPIHSRKMIIGVFGEGEDKNKSTDFVEFLVGQMTAK</sequence>
<evidence type="ECO:0000256" key="1">
    <source>
        <dbReference type="SAM" id="Phobius"/>
    </source>
</evidence>
<dbReference type="EMBL" id="LCZJ02000017">
    <property type="protein sequence ID" value="KTD87767.1"/>
    <property type="molecule type" value="Genomic_DNA"/>
</dbReference>
<dbReference type="Proteomes" id="UP000054709">
    <property type="component" value="Unassembled WGS sequence"/>
</dbReference>
<keyword evidence="3" id="KW-1185">Reference proteome</keyword>
<feature type="transmembrane region" description="Helical" evidence="1">
    <location>
        <begin position="95"/>
        <end position="115"/>
    </location>
</feature>
<keyword evidence="1" id="KW-1133">Transmembrane helix</keyword>
<proteinExistence type="predicted"/>
<dbReference type="RefSeq" id="WP_060622422.1">
    <property type="nucleotide sequence ID" value="NZ_LCZJ02000017.1"/>
</dbReference>
<gene>
    <name evidence="2" type="ORF">UQ64_08385</name>
</gene>
<dbReference type="OrthoDB" id="1738492at2"/>
<keyword evidence="1" id="KW-0472">Membrane</keyword>
<evidence type="ECO:0000313" key="3">
    <source>
        <dbReference type="Proteomes" id="UP000054709"/>
    </source>
</evidence>
<keyword evidence="1" id="KW-0812">Transmembrane</keyword>
<reference evidence="2 3" key="1">
    <citation type="journal article" date="2015" name="Int. Biodeterior. Biodegradation">
        <title>Physiological and genetic screening methods for the isolation of methyl tert-butyl ether-degrading bacteria for bioremediation purposes.</title>
        <authorList>
            <person name="Guisado I.M."/>
            <person name="Purswani J."/>
            <person name="Gonzalez Lopez J."/>
            <person name="Pozo C."/>
        </authorList>
    </citation>
    <scope>NUCLEOTIDE SEQUENCE [LARGE SCALE GENOMIC DNA]</scope>
    <source>
        <strain evidence="2 3">SH7</strain>
    </source>
</reference>
<name>A0A0W1B2H1_9BACL</name>
<organism evidence="2 3">
    <name type="scientific">Paenibacillus etheri</name>
    <dbReference type="NCBI Taxonomy" id="1306852"/>
    <lineage>
        <taxon>Bacteria</taxon>
        <taxon>Bacillati</taxon>
        <taxon>Bacillota</taxon>
        <taxon>Bacilli</taxon>
        <taxon>Bacillales</taxon>
        <taxon>Paenibacillaceae</taxon>
        <taxon>Paenibacillus</taxon>
    </lineage>
</organism>
<dbReference type="AlphaFoldDB" id="A0A0W1B2H1"/>
<evidence type="ECO:0000313" key="2">
    <source>
        <dbReference type="EMBL" id="KTD87767.1"/>
    </source>
</evidence>
<accession>A0A0W1B2H1</accession>
<comment type="caution">
    <text evidence="2">The sequence shown here is derived from an EMBL/GenBank/DDBJ whole genome shotgun (WGS) entry which is preliminary data.</text>
</comment>
<protein>
    <submittedName>
        <fullName evidence="2">Uncharacterized protein</fullName>
    </submittedName>
</protein>